<dbReference type="STRING" id="5722.A2DFW6"/>
<dbReference type="InterPro" id="IPR010655">
    <property type="entry name" value="Clp1_C"/>
</dbReference>
<dbReference type="VEuPathDB" id="TrichDB:TVAG_162880"/>
<dbReference type="InterPro" id="IPR045116">
    <property type="entry name" value="Clp1/Grc3"/>
</dbReference>
<gene>
    <name evidence="5" type="ORF">TVAG_162880</name>
</gene>
<dbReference type="InterPro" id="IPR038238">
    <property type="entry name" value="Clp1_C_sf"/>
</dbReference>
<name>A2DFW6_TRIV3</name>
<dbReference type="PANTHER" id="PTHR12755">
    <property type="entry name" value="CLEAVAGE/POLYADENYLATION FACTOR IA SUBUNIT CLP1P"/>
    <property type="match status" value="1"/>
</dbReference>
<dbReference type="GO" id="GO:0005524">
    <property type="term" value="F:ATP binding"/>
    <property type="evidence" value="ECO:0007669"/>
    <property type="project" value="UniProtKB-KW"/>
</dbReference>
<dbReference type="Pfam" id="PF16575">
    <property type="entry name" value="CLP1_P"/>
    <property type="match status" value="1"/>
</dbReference>
<dbReference type="Gene3D" id="3.40.50.300">
    <property type="entry name" value="P-loop containing nucleotide triphosphate hydrolases"/>
    <property type="match status" value="1"/>
</dbReference>
<evidence type="ECO:0000256" key="1">
    <source>
        <dbReference type="ARBA" id="ARBA00022741"/>
    </source>
</evidence>
<feature type="domain" description="Clp1 C-terminal" evidence="3">
    <location>
        <begin position="284"/>
        <end position="394"/>
    </location>
</feature>
<dbReference type="Gene3D" id="2.40.30.330">
    <property type="entry name" value="Pre-mRNA cleavage complex subunit Clp1, C-terminal domain"/>
    <property type="match status" value="1"/>
</dbReference>
<dbReference type="FunCoup" id="A2DFW6">
    <property type="interactions" value="539"/>
</dbReference>
<dbReference type="KEGG" id="tva:5466143"/>
<dbReference type="GO" id="GO:0031124">
    <property type="term" value="P:mRNA 3'-end processing"/>
    <property type="evidence" value="ECO:0007669"/>
    <property type="project" value="InterPro"/>
</dbReference>
<reference evidence="5" key="2">
    <citation type="journal article" date="2007" name="Science">
        <title>Draft genome sequence of the sexually transmitted pathogen Trichomonas vaginalis.</title>
        <authorList>
            <person name="Carlton J.M."/>
            <person name="Hirt R.P."/>
            <person name="Silva J.C."/>
            <person name="Delcher A.L."/>
            <person name="Schatz M."/>
            <person name="Zhao Q."/>
            <person name="Wortman J.R."/>
            <person name="Bidwell S.L."/>
            <person name="Alsmark U.C.M."/>
            <person name="Besteiro S."/>
            <person name="Sicheritz-Ponten T."/>
            <person name="Noel C.J."/>
            <person name="Dacks J.B."/>
            <person name="Foster P.G."/>
            <person name="Simillion C."/>
            <person name="Van de Peer Y."/>
            <person name="Miranda-Saavedra D."/>
            <person name="Barton G.J."/>
            <person name="Westrop G.D."/>
            <person name="Mueller S."/>
            <person name="Dessi D."/>
            <person name="Fiori P.L."/>
            <person name="Ren Q."/>
            <person name="Paulsen I."/>
            <person name="Zhang H."/>
            <person name="Bastida-Corcuera F.D."/>
            <person name="Simoes-Barbosa A."/>
            <person name="Brown M.T."/>
            <person name="Hayes R.D."/>
            <person name="Mukherjee M."/>
            <person name="Okumura C.Y."/>
            <person name="Schneider R."/>
            <person name="Smith A.J."/>
            <person name="Vanacova S."/>
            <person name="Villalvazo M."/>
            <person name="Haas B.J."/>
            <person name="Pertea M."/>
            <person name="Feldblyum T.V."/>
            <person name="Utterback T.R."/>
            <person name="Shu C.L."/>
            <person name="Osoegawa K."/>
            <person name="de Jong P.J."/>
            <person name="Hrdy I."/>
            <person name="Horvathova L."/>
            <person name="Zubacova Z."/>
            <person name="Dolezal P."/>
            <person name="Malik S.B."/>
            <person name="Logsdon J.M. Jr."/>
            <person name="Henze K."/>
            <person name="Gupta A."/>
            <person name="Wang C.C."/>
            <person name="Dunne R.L."/>
            <person name="Upcroft J.A."/>
            <person name="Upcroft P."/>
            <person name="White O."/>
            <person name="Salzberg S.L."/>
            <person name="Tang P."/>
            <person name="Chiu C.-H."/>
            <person name="Lee Y.-S."/>
            <person name="Embley T.M."/>
            <person name="Coombs G.H."/>
            <person name="Mottram J.C."/>
            <person name="Tachezy J."/>
            <person name="Fraser-Liggett C.M."/>
            <person name="Johnson P.J."/>
        </authorList>
    </citation>
    <scope>NUCLEOTIDE SEQUENCE [LARGE SCALE GENOMIC DNA]</scope>
    <source>
        <strain evidence="5">G3</strain>
    </source>
</reference>
<dbReference type="eggNOG" id="KOG2749">
    <property type="taxonomic scope" value="Eukaryota"/>
</dbReference>
<evidence type="ECO:0000313" key="6">
    <source>
        <dbReference type="Proteomes" id="UP000001542"/>
    </source>
</evidence>
<feature type="domain" description="Clp1 P-loop" evidence="4">
    <location>
        <begin position="94"/>
        <end position="278"/>
    </location>
</feature>
<dbReference type="FunFam" id="3.40.50.300:FF:005617">
    <property type="entry name" value="Uncharacterized protein"/>
    <property type="match status" value="1"/>
</dbReference>
<dbReference type="SMR" id="A2DFW6"/>
<dbReference type="InterPro" id="IPR027417">
    <property type="entry name" value="P-loop_NTPase"/>
</dbReference>
<dbReference type="GO" id="GO:0005634">
    <property type="term" value="C:nucleus"/>
    <property type="evidence" value="ECO:0000318"/>
    <property type="project" value="GO_Central"/>
</dbReference>
<dbReference type="GO" id="GO:0051731">
    <property type="term" value="F:polynucleotide 5'-hydroxyl-kinase activity"/>
    <property type="evidence" value="ECO:0000318"/>
    <property type="project" value="GO_Central"/>
</dbReference>
<reference evidence="5" key="1">
    <citation type="submission" date="2006-10" db="EMBL/GenBank/DDBJ databases">
        <authorList>
            <person name="Amadeo P."/>
            <person name="Zhao Q."/>
            <person name="Wortman J."/>
            <person name="Fraser-Liggett C."/>
            <person name="Carlton J."/>
        </authorList>
    </citation>
    <scope>NUCLEOTIDE SEQUENCE</scope>
    <source>
        <strain evidence="5">G3</strain>
    </source>
</reference>
<evidence type="ECO:0000256" key="2">
    <source>
        <dbReference type="ARBA" id="ARBA00022840"/>
    </source>
</evidence>
<evidence type="ECO:0000259" key="4">
    <source>
        <dbReference type="Pfam" id="PF16575"/>
    </source>
</evidence>
<keyword evidence="2" id="KW-0067">ATP-binding</keyword>
<dbReference type="RefSeq" id="XP_001581579.1">
    <property type="nucleotide sequence ID" value="XM_001581529.1"/>
</dbReference>
<organism evidence="5 6">
    <name type="scientific">Trichomonas vaginalis (strain ATCC PRA-98 / G3)</name>
    <dbReference type="NCBI Taxonomy" id="412133"/>
    <lineage>
        <taxon>Eukaryota</taxon>
        <taxon>Metamonada</taxon>
        <taxon>Parabasalia</taxon>
        <taxon>Trichomonadida</taxon>
        <taxon>Trichomonadidae</taxon>
        <taxon>Trichomonas</taxon>
    </lineage>
</organism>
<dbReference type="VEuPathDB" id="TrichDB:TVAGG3_0951080"/>
<dbReference type="Pfam" id="PF06807">
    <property type="entry name" value="Clp1"/>
    <property type="match status" value="1"/>
</dbReference>
<dbReference type="InterPro" id="IPR032319">
    <property type="entry name" value="CLP1_P"/>
</dbReference>
<evidence type="ECO:0000259" key="3">
    <source>
        <dbReference type="Pfam" id="PF06807"/>
    </source>
</evidence>
<dbReference type="InParanoid" id="A2DFW6"/>
<dbReference type="SUPFAM" id="SSF52540">
    <property type="entry name" value="P-loop containing nucleoside triphosphate hydrolases"/>
    <property type="match status" value="1"/>
</dbReference>
<proteinExistence type="predicted"/>
<dbReference type="OrthoDB" id="258143at2759"/>
<dbReference type="GO" id="GO:0006388">
    <property type="term" value="P:tRNA splicing, via endonucleolytic cleavage and ligation"/>
    <property type="evidence" value="ECO:0000318"/>
    <property type="project" value="GO_Central"/>
</dbReference>
<keyword evidence="1" id="KW-0547">Nucleotide-binding</keyword>
<accession>A2DFW6</accession>
<protein>
    <submittedName>
        <fullName evidence="5">Uncharacterized protein</fullName>
    </submittedName>
</protein>
<dbReference type="EMBL" id="DS113196">
    <property type="protein sequence ID" value="EAY20593.1"/>
    <property type="molecule type" value="Genomic_DNA"/>
</dbReference>
<dbReference type="Proteomes" id="UP000001542">
    <property type="component" value="Unassembled WGS sequence"/>
</dbReference>
<evidence type="ECO:0000313" key="5">
    <source>
        <dbReference type="EMBL" id="EAY20593.1"/>
    </source>
</evidence>
<sequence length="395" mass="44543">MSIVDIHPNYDLRFRLSLGDVVKLKVVEGVVWLFGWQIPLETELTFRDESFTLSSFVPSKVMLIESAVPYYSAMSQIPKIIERQLQKEVIIIGGSKSSGKTTLARWILNTRFIQGVKTFYVNADTYQAPFATNGCIGLAYIDRPIDNNGFQLIDPILLYFGHSDIKQSRKTLYEGQLLQIRDNILHKLEALENPQDVCIVIDYPTIREPFMGESLQEVMNMFGATHFVTLGDDALGELAPKTSDIIVQKLPVLPGALYINETIKSRLVNKAIREYFYGTPECPLKPITKTIQRSEFEAYSLGTLNYISKIMLPSGADSPDPKVLNKIGITQMLNKRILAVIPQVPRPDVWKMNIVGFYCLISVDEMKEEITILVPSEVPPPESYLVAGTIEFNEV</sequence>
<keyword evidence="6" id="KW-1185">Reference proteome</keyword>
<dbReference type="PANTHER" id="PTHR12755:SF6">
    <property type="entry name" value="POLYRIBONUCLEOTIDE 5'-HYDROXYL-KINASE CLP1"/>
    <property type="match status" value="1"/>
</dbReference>
<dbReference type="AlphaFoldDB" id="A2DFW6"/>